<organism evidence="1 2">
    <name type="scientific">Symbiodinium necroappetens</name>
    <dbReference type="NCBI Taxonomy" id="1628268"/>
    <lineage>
        <taxon>Eukaryota</taxon>
        <taxon>Sar</taxon>
        <taxon>Alveolata</taxon>
        <taxon>Dinophyceae</taxon>
        <taxon>Suessiales</taxon>
        <taxon>Symbiodiniaceae</taxon>
        <taxon>Symbiodinium</taxon>
    </lineage>
</organism>
<dbReference type="Proteomes" id="UP000601435">
    <property type="component" value="Unassembled WGS sequence"/>
</dbReference>
<dbReference type="OrthoDB" id="10295481at2759"/>
<dbReference type="EMBL" id="CAJNJA010024872">
    <property type="protein sequence ID" value="CAE7533538.1"/>
    <property type="molecule type" value="Genomic_DNA"/>
</dbReference>
<keyword evidence="2" id="KW-1185">Reference proteome</keyword>
<reference evidence="1" key="1">
    <citation type="submission" date="2021-02" db="EMBL/GenBank/DDBJ databases">
        <authorList>
            <person name="Dougan E. K."/>
            <person name="Rhodes N."/>
            <person name="Thang M."/>
            <person name="Chan C."/>
        </authorList>
    </citation>
    <scope>NUCLEOTIDE SEQUENCE</scope>
</reference>
<accession>A0A812TQD5</accession>
<evidence type="ECO:0000313" key="1">
    <source>
        <dbReference type="EMBL" id="CAE7533538.1"/>
    </source>
</evidence>
<comment type="caution">
    <text evidence="1">The sequence shown here is derived from an EMBL/GenBank/DDBJ whole genome shotgun (WGS) entry which is preliminary data.</text>
</comment>
<protein>
    <submittedName>
        <fullName evidence="1">Sf3b1 protein</fullName>
    </submittedName>
</protein>
<evidence type="ECO:0000313" key="2">
    <source>
        <dbReference type="Proteomes" id="UP000601435"/>
    </source>
</evidence>
<name>A0A812TQD5_9DINO</name>
<dbReference type="AlphaFoldDB" id="A0A812TQD5"/>
<gene>
    <name evidence="1" type="primary">sf3b1</name>
    <name evidence="1" type="ORF">SNEC2469_LOCUS15339</name>
</gene>
<sequence>MSNLSPRYRVYVFKALRPVGEFVNNVYSVITDFWTASLESLPTPKLECHVSVTLSVLGKIGQDEVRSGVIRENRETRLRDLKHTILGHVEELDADLTTLLEEFTDVFKEDQVESIVEAIHSVKRRVTLATLPDDADLQLKSCNQCRWAKHGSNWKLKCVYQTSDGDWVTYLEVAPAGRPWGIGCKICADLYKLDPTAHGKTTPFMLHTSWPQRFIDSVSHAF</sequence>
<proteinExistence type="predicted"/>